<protein>
    <submittedName>
        <fullName evidence="3">Outer membrane protein beta-barrel domain-containing protein</fullName>
    </submittedName>
</protein>
<dbReference type="RefSeq" id="WP_072931392.1">
    <property type="nucleotide sequence ID" value="NZ_BMFL01000011.1"/>
</dbReference>
<reference evidence="2" key="5">
    <citation type="submission" date="2024-05" db="EMBL/GenBank/DDBJ databases">
        <authorList>
            <person name="Sun Q."/>
            <person name="Zhou Y."/>
        </authorList>
    </citation>
    <scope>NUCLEOTIDE SEQUENCE</scope>
    <source>
        <strain evidence="2">CGMCC 1.12707</strain>
    </source>
</reference>
<evidence type="ECO:0000313" key="4">
    <source>
        <dbReference type="Proteomes" id="UP000184120"/>
    </source>
</evidence>
<gene>
    <name evidence="2" type="ORF">GCM10010984_18270</name>
    <name evidence="3" type="ORF">SAMN05443634_105275</name>
</gene>
<dbReference type="Proteomes" id="UP000650994">
    <property type="component" value="Unassembled WGS sequence"/>
</dbReference>
<proteinExistence type="predicted"/>
<dbReference type="OrthoDB" id="1008224at2"/>
<reference evidence="5" key="4">
    <citation type="journal article" date="2019" name="Int. J. Syst. Evol. Microbiol.">
        <title>The Global Catalogue of Microorganisms (GCM) 10K type strain sequencing project: providing services to taxonomists for standard genome sequencing and annotation.</title>
        <authorList>
            <consortium name="The Broad Institute Genomics Platform"/>
            <consortium name="The Broad Institute Genome Sequencing Center for Infectious Disease"/>
            <person name="Wu L."/>
            <person name="Ma J."/>
        </authorList>
    </citation>
    <scope>NUCLEOTIDE SEQUENCE [LARGE SCALE GENOMIC DNA]</scope>
    <source>
        <strain evidence="5">CGMCC 1.12707</strain>
    </source>
</reference>
<reference evidence="3" key="2">
    <citation type="submission" date="2016-11" db="EMBL/GenBank/DDBJ databases">
        <authorList>
            <person name="Jaros S."/>
            <person name="Januszkiewicz K."/>
            <person name="Wedrychowicz H."/>
        </authorList>
    </citation>
    <scope>NUCLEOTIDE SEQUENCE [LARGE SCALE GENOMIC DNA]</scope>
    <source>
        <strain evidence="3">DSM 27989</strain>
    </source>
</reference>
<evidence type="ECO:0000313" key="3">
    <source>
        <dbReference type="EMBL" id="SHL06287.1"/>
    </source>
</evidence>
<accession>A0A1M6XJZ6</accession>
<reference evidence="2" key="1">
    <citation type="journal article" date="2014" name="Int. J. Syst. Evol. Microbiol.">
        <title>Complete genome of a new Firmicutes species belonging to the dominant human colonic microbiota ('Ruminococcus bicirculans') reveals two chromosomes and a selective capacity to utilize plant glucans.</title>
        <authorList>
            <consortium name="NISC Comparative Sequencing Program"/>
            <person name="Wegmann U."/>
            <person name="Louis P."/>
            <person name="Goesmann A."/>
            <person name="Henrissat B."/>
            <person name="Duncan S.H."/>
            <person name="Flint H.J."/>
        </authorList>
    </citation>
    <scope>NUCLEOTIDE SEQUENCE</scope>
    <source>
        <strain evidence="2">CGMCC 1.12707</strain>
    </source>
</reference>
<dbReference type="Pfam" id="PF13568">
    <property type="entry name" value="OMP_b-brl_2"/>
    <property type="match status" value="1"/>
</dbReference>
<evidence type="ECO:0000259" key="1">
    <source>
        <dbReference type="Pfam" id="PF13568"/>
    </source>
</evidence>
<dbReference type="EMBL" id="FRBH01000005">
    <property type="protein sequence ID" value="SHL06287.1"/>
    <property type="molecule type" value="Genomic_DNA"/>
</dbReference>
<organism evidence="3 4">
    <name type="scientific">Chishuiella changwenlii</name>
    <dbReference type="NCBI Taxonomy" id="1434701"/>
    <lineage>
        <taxon>Bacteria</taxon>
        <taxon>Pseudomonadati</taxon>
        <taxon>Bacteroidota</taxon>
        <taxon>Flavobacteriia</taxon>
        <taxon>Flavobacteriales</taxon>
        <taxon>Weeksellaceae</taxon>
        <taxon>Chishuiella</taxon>
    </lineage>
</organism>
<dbReference type="AlphaFoldDB" id="A0A1M6XJZ6"/>
<dbReference type="Proteomes" id="UP000184120">
    <property type="component" value="Unassembled WGS sequence"/>
</dbReference>
<evidence type="ECO:0000313" key="2">
    <source>
        <dbReference type="EMBL" id="GGF01148.1"/>
    </source>
</evidence>
<keyword evidence="5" id="KW-1185">Reference proteome</keyword>
<name>A0A1M6XJZ6_9FLAO</name>
<feature type="domain" description="Outer membrane protein beta-barrel" evidence="1">
    <location>
        <begin position="45"/>
        <end position="228"/>
    </location>
</feature>
<reference evidence="4" key="3">
    <citation type="submission" date="2016-11" db="EMBL/GenBank/DDBJ databases">
        <authorList>
            <person name="Varghese N."/>
            <person name="Submissions S."/>
        </authorList>
    </citation>
    <scope>NUCLEOTIDE SEQUENCE [LARGE SCALE GENOMIC DNA]</scope>
    <source>
        <strain evidence="4">DSM 27989</strain>
    </source>
</reference>
<dbReference type="STRING" id="1434701.SAMN05443634_105275"/>
<dbReference type="InterPro" id="IPR025665">
    <property type="entry name" value="Beta-barrel_OMP_2"/>
</dbReference>
<dbReference type="EMBL" id="BMFL01000011">
    <property type="protein sequence ID" value="GGF01148.1"/>
    <property type="molecule type" value="Genomic_DNA"/>
</dbReference>
<sequence length="290" mass="32860">MKKNNNFRITLILLLFFTIGKAQEISVYANGGLQGLNHKLKGGTNKIDFGGKLGIGYTYYLDDHFAVVTGIEGSIYQNKLKFEELDYRSEQVDNDGDAFEFRAQIKNYQEKTKLTTINIPVMLQYRTFNATNQQFYFNVGGRVIIPMVGKTDATVEEFRITGYHADTNVELEDLPNHGFNSYYNWEGEINDKYNIGLALSLETGFIFELSTNFRLYTGIYADYGLTNMITSRENKDSKFLITYDPDGSDNLPNTIMRTSKLVDKSNLLSAGIQIRLGFGLGGSESCQCRR</sequence>
<evidence type="ECO:0000313" key="5">
    <source>
        <dbReference type="Proteomes" id="UP000650994"/>
    </source>
</evidence>